<dbReference type="InterPro" id="IPR008457">
    <property type="entry name" value="Cu-R_CopD_dom"/>
</dbReference>
<keyword evidence="5" id="KW-0732">Signal</keyword>
<dbReference type="GO" id="GO:0046688">
    <property type="term" value="P:response to copper ion"/>
    <property type="evidence" value="ECO:0007669"/>
    <property type="project" value="InterPro"/>
</dbReference>
<feature type="domain" description="CopC" evidence="10">
    <location>
        <begin position="30"/>
        <end position="125"/>
    </location>
</feature>
<evidence type="ECO:0000256" key="9">
    <source>
        <dbReference type="SAM" id="Phobius"/>
    </source>
</evidence>
<sequence length="961" mass="105217">MNGLILCKMNKLFLLAFLFLIIGIPSVYAHPFLLDSEPPQAGNAAIGTTQVIIKYSEAIEIDFSELKVFDSNGNQIDNGDTAYYEGESSLVITTLSLEDGTYTVTSKVLSKVDGHLVRAAIIFGVGEAQVDVSLLESQDESETTFLPEAVARFPGIVGQTVVLGSTISAIAIWSTRQKYFGKDTLTLINKTYRSKFSKITGAALVGVLVSNFVMMAVQTVRLETSPIDVLGTTFGATWLIRMIITIILLGIWFWMERRSSLTSKKYAPMLVVSLALIFTTTMFGHGTASELVAPMILDYVHNLLASVWIGGVIFFSFVILPTLAKLDWMEKEKTILTILPRYSGMVTIALGVLIITGPTLLWFLESDVTSITNSTYGFLIFAKIFLALIMIGLGAYFQFKVQRPAVKNLGGTIGAGVFGFGEKPPDVSKEGFEPPTIEALASKKLAKPLKASAVIGIILLGVVSLLVNSSLPAGEVQTADAQTATFGFSSVLFSEQAKFDVSVLPVGVGPNTISVIVSTIDGEQMSDVSGLKIKVSNPQRNISSIEISTTESKLSSEITEFEGEATFGFAGTWQIEIEAQRTQAANEGVIFDVLVKPTLTEIRTEITEYDFPEADSAPLYPRYDGDNTIWISDAAEPRIWKFTLDDRQFSSYEFFGISTIFLDIDHNGKIWFTDTPNSKIGNFDPKTEKFEVIEIPALTAASPYSIPIALKVDFDNNIWIAVVDKDMLLMYNQNSKEFEQFLRLPTSESGPSALLLDDNGNMWFAESLSGKIGVVDSKTFEITEFTPDTPLDEPFALLFDKSGSLWISEHIGPGITKFNSVLETFDHVKAPNPESLPFGMAIDKYDNIWFGQHVTDELGVYDPYNDQLIEVSIPTPESFTQFIAADDKGDIWFVEQRTKKLGVVSISSVPGQARAITDGGSGPSFNYAEIVSPLIAGGIVVSSLFFVKSVNDKRRIDKMLS</sequence>
<dbReference type="Pfam" id="PF24684">
    <property type="entry name" value="Vgb_lyase"/>
    <property type="match status" value="1"/>
</dbReference>
<evidence type="ECO:0000313" key="12">
    <source>
        <dbReference type="EMBL" id="AIF05264.1"/>
    </source>
</evidence>
<dbReference type="SUPFAM" id="SSF81296">
    <property type="entry name" value="E set domains"/>
    <property type="match status" value="1"/>
</dbReference>
<keyword evidence="6 9" id="KW-1133">Transmembrane helix</keyword>
<dbReference type="SUPFAM" id="SSF63829">
    <property type="entry name" value="Calcium-dependent phosphotriesterase"/>
    <property type="match status" value="1"/>
</dbReference>
<gene>
    <name evidence="12" type="primary">ycnJ</name>
</gene>
<keyword evidence="3 9" id="KW-0812">Transmembrane</keyword>
<dbReference type="InterPro" id="IPR015943">
    <property type="entry name" value="WD40/YVTN_repeat-like_dom_sf"/>
</dbReference>
<feature type="transmembrane region" description="Helical" evidence="9">
    <location>
        <begin position="266"/>
        <end position="283"/>
    </location>
</feature>
<feature type="transmembrane region" description="Helical" evidence="9">
    <location>
        <begin position="930"/>
        <end position="950"/>
    </location>
</feature>
<evidence type="ECO:0000256" key="1">
    <source>
        <dbReference type="ARBA" id="ARBA00004651"/>
    </source>
</evidence>
<name>A0A075GN11_9ARCH</name>
<evidence type="ECO:0000256" key="2">
    <source>
        <dbReference type="ARBA" id="ARBA00022475"/>
    </source>
</evidence>
<comment type="subcellular location">
    <subcellularLocation>
        <location evidence="1">Cell membrane</location>
        <topology evidence="1">Multi-pass membrane protein</topology>
    </subcellularLocation>
</comment>
<dbReference type="Gene3D" id="2.130.10.10">
    <property type="entry name" value="YVTN repeat-like/Quinoprotein amine dehydrogenase"/>
    <property type="match status" value="2"/>
</dbReference>
<dbReference type="GO" id="GO:0005886">
    <property type="term" value="C:plasma membrane"/>
    <property type="evidence" value="ECO:0007669"/>
    <property type="project" value="UniProtKB-SubCell"/>
</dbReference>
<proteinExistence type="predicted"/>
<keyword evidence="12" id="KW-0456">Lyase</keyword>
<dbReference type="GO" id="GO:0005507">
    <property type="term" value="F:copper ion binding"/>
    <property type="evidence" value="ECO:0007669"/>
    <property type="project" value="InterPro"/>
</dbReference>
<dbReference type="Pfam" id="PF04234">
    <property type="entry name" value="CopC"/>
    <property type="match status" value="1"/>
</dbReference>
<accession>A0A075GN11</accession>
<feature type="transmembrane region" description="Helical" evidence="9">
    <location>
        <begin position="229"/>
        <end position="254"/>
    </location>
</feature>
<feature type="domain" description="Copper resistance protein D" evidence="11">
    <location>
        <begin position="338"/>
        <end position="418"/>
    </location>
</feature>
<feature type="transmembrane region" description="Helical" evidence="9">
    <location>
        <begin position="303"/>
        <end position="324"/>
    </location>
</feature>
<dbReference type="SUPFAM" id="SSF75011">
    <property type="entry name" value="3-carboxy-cis,cis-mucoante lactonizing enzyme"/>
    <property type="match status" value="1"/>
</dbReference>
<feature type="transmembrane region" description="Helical" evidence="9">
    <location>
        <begin position="376"/>
        <end position="397"/>
    </location>
</feature>
<dbReference type="PANTHER" id="PTHR34820:SF4">
    <property type="entry name" value="INNER MEMBRANE PROTEIN YEBZ"/>
    <property type="match status" value="1"/>
</dbReference>
<dbReference type="PANTHER" id="PTHR34820">
    <property type="entry name" value="INNER MEMBRANE PROTEIN YEBZ"/>
    <property type="match status" value="1"/>
</dbReference>
<evidence type="ECO:0000256" key="4">
    <source>
        <dbReference type="ARBA" id="ARBA00022723"/>
    </source>
</evidence>
<dbReference type="EMBL" id="KF900734">
    <property type="protein sequence ID" value="AIF05264.1"/>
    <property type="molecule type" value="Genomic_DNA"/>
</dbReference>
<keyword evidence="2" id="KW-1003">Cell membrane</keyword>
<evidence type="ECO:0000256" key="3">
    <source>
        <dbReference type="ARBA" id="ARBA00022692"/>
    </source>
</evidence>
<feature type="transmembrane region" description="Helical" evidence="9">
    <location>
        <begin position="345"/>
        <end position="364"/>
    </location>
</feature>
<protein>
    <submittedName>
        <fullName evidence="12">Streptogramin lyase (YcnJ)</fullName>
    </submittedName>
</protein>
<dbReference type="GO" id="GO:0016829">
    <property type="term" value="F:lyase activity"/>
    <property type="evidence" value="ECO:0007669"/>
    <property type="project" value="UniProtKB-KW"/>
</dbReference>
<dbReference type="AlphaFoldDB" id="A0A075GN11"/>
<dbReference type="InterPro" id="IPR032694">
    <property type="entry name" value="CopC/D"/>
</dbReference>
<feature type="transmembrane region" description="Helical" evidence="9">
    <location>
        <begin position="156"/>
        <end position="175"/>
    </location>
</feature>
<dbReference type="InterPro" id="IPR007348">
    <property type="entry name" value="CopC_dom"/>
</dbReference>
<feature type="transmembrane region" description="Helical" evidence="9">
    <location>
        <begin position="449"/>
        <end position="467"/>
    </location>
</feature>
<dbReference type="GO" id="GO:0042597">
    <property type="term" value="C:periplasmic space"/>
    <property type="evidence" value="ECO:0007669"/>
    <property type="project" value="InterPro"/>
</dbReference>
<reference evidence="12" key="1">
    <citation type="journal article" date="2014" name="Genome Biol. Evol.">
        <title>Pangenome evidence for extensive interdomain horizontal transfer affecting lineage core and shell genes in uncultured planktonic thaumarchaeota and euryarchaeota.</title>
        <authorList>
            <person name="Deschamps P."/>
            <person name="Zivanovic Y."/>
            <person name="Moreira D."/>
            <person name="Rodriguez-Valera F."/>
            <person name="Lopez-Garcia P."/>
        </authorList>
    </citation>
    <scope>NUCLEOTIDE SEQUENCE</scope>
</reference>
<feature type="transmembrane region" description="Helical" evidence="9">
    <location>
        <begin position="196"/>
        <end position="217"/>
    </location>
</feature>
<dbReference type="InterPro" id="IPR014756">
    <property type="entry name" value="Ig_E-set"/>
</dbReference>
<organism evidence="12">
    <name type="scientific">uncultured marine thaumarchaeote KM3_181_D10</name>
    <dbReference type="NCBI Taxonomy" id="1456064"/>
    <lineage>
        <taxon>Archaea</taxon>
        <taxon>Nitrososphaerota</taxon>
        <taxon>environmental samples</taxon>
    </lineage>
</organism>
<keyword evidence="7" id="KW-0186">Copper</keyword>
<evidence type="ECO:0000256" key="5">
    <source>
        <dbReference type="ARBA" id="ARBA00022729"/>
    </source>
</evidence>
<keyword evidence="8 9" id="KW-0472">Membrane</keyword>
<keyword evidence="4" id="KW-0479">Metal-binding</keyword>
<evidence type="ECO:0000256" key="8">
    <source>
        <dbReference type="ARBA" id="ARBA00023136"/>
    </source>
</evidence>
<dbReference type="Pfam" id="PF05425">
    <property type="entry name" value="CopD"/>
    <property type="match status" value="1"/>
</dbReference>
<evidence type="ECO:0000259" key="10">
    <source>
        <dbReference type="Pfam" id="PF04234"/>
    </source>
</evidence>
<dbReference type="GO" id="GO:0006825">
    <property type="term" value="P:copper ion transport"/>
    <property type="evidence" value="ECO:0007669"/>
    <property type="project" value="InterPro"/>
</dbReference>
<dbReference type="Gene3D" id="2.60.40.1220">
    <property type="match status" value="1"/>
</dbReference>
<dbReference type="InterPro" id="IPR014755">
    <property type="entry name" value="Cu-Rt/internalin_Ig-like"/>
</dbReference>
<evidence type="ECO:0000256" key="7">
    <source>
        <dbReference type="ARBA" id="ARBA00023008"/>
    </source>
</evidence>
<evidence type="ECO:0000256" key="6">
    <source>
        <dbReference type="ARBA" id="ARBA00022989"/>
    </source>
</evidence>
<evidence type="ECO:0000259" key="11">
    <source>
        <dbReference type="Pfam" id="PF05425"/>
    </source>
</evidence>